<dbReference type="InterPro" id="IPR038765">
    <property type="entry name" value="Papain-like_cys_pep_sf"/>
</dbReference>
<dbReference type="GO" id="GO:0005829">
    <property type="term" value="C:cytosol"/>
    <property type="evidence" value="ECO:0007669"/>
    <property type="project" value="TreeGrafter"/>
</dbReference>
<dbReference type="SUPFAM" id="SSF54001">
    <property type="entry name" value="Cysteine proteinases"/>
    <property type="match status" value="1"/>
</dbReference>
<protein>
    <recommendedName>
        <fullName evidence="2">USP domain-containing protein</fullName>
    </recommendedName>
</protein>
<feature type="compositionally biased region" description="Polar residues" evidence="1">
    <location>
        <begin position="50"/>
        <end position="68"/>
    </location>
</feature>
<dbReference type="InterPro" id="IPR028889">
    <property type="entry name" value="USP"/>
</dbReference>
<keyword evidence="4" id="KW-1185">Reference proteome</keyword>
<dbReference type="InterPro" id="IPR021905">
    <property type="entry name" value="DUF3517"/>
</dbReference>
<dbReference type="GO" id="GO:0005634">
    <property type="term" value="C:nucleus"/>
    <property type="evidence" value="ECO:0007669"/>
    <property type="project" value="TreeGrafter"/>
</dbReference>
<dbReference type="InterPro" id="IPR001394">
    <property type="entry name" value="Peptidase_C19_UCH"/>
</dbReference>
<dbReference type="EMBL" id="ML979134">
    <property type="protein sequence ID" value="KAF1917381.1"/>
    <property type="molecule type" value="Genomic_DNA"/>
</dbReference>
<dbReference type="InterPro" id="IPR018200">
    <property type="entry name" value="USP_CS"/>
</dbReference>
<dbReference type="PROSITE" id="PS50235">
    <property type="entry name" value="USP_3"/>
    <property type="match status" value="1"/>
</dbReference>
<evidence type="ECO:0000256" key="1">
    <source>
        <dbReference type="SAM" id="MobiDB-lite"/>
    </source>
</evidence>
<dbReference type="Gene3D" id="3.90.70.10">
    <property type="entry name" value="Cysteine proteinases"/>
    <property type="match status" value="1"/>
</dbReference>
<accession>A0A6A5QNQ5</accession>
<dbReference type="PANTHER" id="PTHR24006">
    <property type="entry name" value="UBIQUITIN CARBOXYL-TERMINAL HYDROLASE"/>
    <property type="match status" value="1"/>
</dbReference>
<feature type="domain" description="USP" evidence="2">
    <location>
        <begin position="1554"/>
        <end position="1878"/>
    </location>
</feature>
<dbReference type="FunFam" id="3.90.70.10:FF:000136">
    <property type="entry name" value="Ubiquitin C-terminal hydrolase, putative"/>
    <property type="match status" value="1"/>
</dbReference>
<sequence>MNARDDDYLAHPVAADDTAITATGPTSPPRRDPVEDADPSFTRKRPRLGSGSNSIRALSADTESSATPAASPREPQVEMTIRAHPPSSPVPVPVPAAAARRHDANGLSADPQTISPILIATAEDESGSPPVMLIEEDDAPGLDDSVQIDADDHFQQFPWVLRGDYMSTVRELPKFIQSSGPIDVDLLPQLSDWLDGLPDPSVDDYGFYISKASFWDDFGTVASKVLSRRYQWTTALNGGPSTEQTRYPFGDHIADDVEMDRVFDRFLGAYLRICSILLFVDAEILSSQAEETIYHEPLLTQRHIRSLHNIIRYEKSPIFHVLHKEYDVDLRELNTELHRKFLRARGAQNLLELMDAAFHRVPPSMQNNYASYTSQILSSLGWTVFELPGANTFIDRSAIHRGILSFFCKYSGDISDPSIPIDAAVARDLITYLSTLIHELCQWDDDIAAELVEQFLDFGDPDSPAALSAPHSRTTSKFDYRRDPACFPALAANAWKFKVLRRYIIKGNMALRVMSIATMDTALVEIWREISNIDPSCKHPVMQYLADFLIQGQVVDYIVSVDSHPQLISRSGNIAGFLVIAHRWSDDQADAIWKTVFSSPDPRVVTATMTMLRSIIHLMTASDRLYIVKKLFHLPINRYTLDILRFFRTLTMSLTVNNNVMNLRTIDYSGRGPTSRPWNVCIRIVQSTAPSRITDKTTVDLHVEAFDQLNFLADAIMHAERHTIYRECAQQIADQSDGATGSYRILCLLSQYSYVDDTLFFRENQDLLRSVLNEIPSFVEKEGELGPCVYQTQALHYRLDFLRLAITHHAMVVPTDLYQDLWDHIIGSKALSNEARDLAWTFMLQSIKTRPGNEFCKQLVSLYLPSFAAQFYTSGFFEFVASYRFPITRSAIQTDQGDEMLLQIPGASLLWSILLSSPTGTIEDRSARLLATRYVKIIEEDGVRLPEVEKAHIALVEQCMQALRAAIEAQPQQFRAAKPTDVPERANTRHSSQAHVERILLFQKFLLECVRQRPEFNRGQRVDSKVDAMDADVPSGDAIVVRYQCGNDRHVVTMASNHTIDDLYRRLCHATGFTKINLFARGQRLKVFEEATHKLSEVDLGGQVIVQRAEGADVTRPLPESVAGSSIFETAIVKHFDELFGWMDSASITSQLLFEFLTSFPARSTFADGVTRGEASTEDLFPPGKGFQAQYAALALQTRLREQIRNSALNEVFLINAIQHFDKALLDTQLLSEAFDAPQDLKLAAVLVNVLLEFLRERPDPETSAGYFSNCALFVDRLVKIVTVAIQASNSATIAQDAYATILEASLHSRAIWDAFTHHPDLHRIHQELLLVHPDQSIRHQIARKIASICGGDLPSTCPITKGETASQFWSVISVVVPLAGQYAGQSQQLFDIAEHVFRANDEYERSEDYLRALLKRWSALLLNHQHQEYPGREQIDHVVLGLTKLLLYCILSIKSFKKPVNAGSLMKEVFRKYIFVESARTDSASTKHSRLPILESHTRQELYDLMLGLAEDRSTYDLLLQLAGEVENEDIGPVLSTHLVDRSLEIRSTTGYVGLYNPRAICYMNSLLTQLFMNLNFRKFMLSLDVKDASGSQKLLFETQRLFAQMQNSYRKSTDPRNFAACVNSLDKIPIDITVQMDADEFYNLLFDQWEAQLLQQEHKQQFRSFYGGHTLNQIKSKECEHVSERVEPFFAVQCDIAGKANLQESLQAYVQGDVMEGDNKYKCESCDGKFVDAVKRTCLKEAPDNLIFHLKRFEFDLNDFSRRKIYDHFAFPESLDISPYKADHLADPTTSCAEDLFDLVGVLVHTGTCENGHYYSYIRQRPSSTQTTWVEFNDSEVVPFDPAEIAERTFGGFADGDGYNRPIKQFSAYMLFYQRRAAVDEDQRRQSTISTACTPQVNIPKLFEEETNIQNGQFVREYALFDPVHAKFVRQLHGVCRKINHGTCSEDHGQEMNALHIILAHLGHIAWRQQNSEIFLDLLLQLRRSMLSCATCCAIALQWLATDDHALTNIILKCTHPRIRSQARSLIVDSLKTLRQQDPIMYGMDLTDSDMEVDSITFKEGMFSVLVRRFRKTADESYESTRGWEDFYLMLTQLSEIGHLETAELLNHGLLFFCLRLFCMHACDKYQRDLSEFAKIMEKRRGCFNRMIGFVWKLLSQMDPNLPTIVDSQTPDRLATLDLEQTKFPLVRKEATALTWWSDEVKQIAVLDKILEVFDNSKVEHFYPGEIVKWMLAFSNESVQVNISRTVLEGLQLDPPYIDAYVYAALSYCEACPRGENITRVINGVTKLIASPNRAAEDRLPSGEAVLTFYSGLLKAQKENSLLKRHPHAFHQALMLRSRTYAIPLLCHYNEQVRKASFSFFQQLYSNDDAYLPETIDAKYNSARDLLVDLMHKFSYERDVGQQRSFVVPLVDTCRVLVQQLYILAQSQEPDVQEFQGVNDAALICQFQHEVEARMRTWLHDTGTPNSQGEAFDQSDYASESDDAHDLLDN</sequence>
<dbReference type="Pfam" id="PF00443">
    <property type="entry name" value="UCH"/>
    <property type="match status" value="1"/>
</dbReference>
<dbReference type="PROSITE" id="PS00973">
    <property type="entry name" value="USP_2"/>
    <property type="match status" value="1"/>
</dbReference>
<dbReference type="Pfam" id="PF12030">
    <property type="entry name" value="DUF3517"/>
    <property type="match status" value="1"/>
</dbReference>
<dbReference type="Proteomes" id="UP000800096">
    <property type="component" value="Unassembled WGS sequence"/>
</dbReference>
<dbReference type="InterPro" id="IPR050164">
    <property type="entry name" value="Peptidase_C19"/>
</dbReference>
<feature type="region of interest" description="Disordered" evidence="1">
    <location>
        <begin position="2462"/>
        <end position="2492"/>
    </location>
</feature>
<dbReference type="OrthoDB" id="420187at2759"/>
<dbReference type="GO" id="GO:0004843">
    <property type="term" value="F:cysteine-type deubiquitinase activity"/>
    <property type="evidence" value="ECO:0007669"/>
    <property type="project" value="InterPro"/>
</dbReference>
<evidence type="ECO:0000313" key="3">
    <source>
        <dbReference type="EMBL" id="KAF1917381.1"/>
    </source>
</evidence>
<evidence type="ECO:0000259" key="2">
    <source>
        <dbReference type="PROSITE" id="PS50235"/>
    </source>
</evidence>
<evidence type="ECO:0000313" key="4">
    <source>
        <dbReference type="Proteomes" id="UP000800096"/>
    </source>
</evidence>
<feature type="region of interest" description="Disordered" evidence="1">
    <location>
        <begin position="1"/>
        <end position="76"/>
    </location>
</feature>
<gene>
    <name evidence="3" type="ORF">BDU57DRAFT_537068</name>
</gene>
<reference evidence="3" key="1">
    <citation type="journal article" date="2020" name="Stud. Mycol.">
        <title>101 Dothideomycetes genomes: a test case for predicting lifestyles and emergence of pathogens.</title>
        <authorList>
            <person name="Haridas S."/>
            <person name="Albert R."/>
            <person name="Binder M."/>
            <person name="Bloem J."/>
            <person name="Labutti K."/>
            <person name="Salamov A."/>
            <person name="Andreopoulos B."/>
            <person name="Baker S."/>
            <person name="Barry K."/>
            <person name="Bills G."/>
            <person name="Bluhm B."/>
            <person name="Cannon C."/>
            <person name="Castanera R."/>
            <person name="Culley D."/>
            <person name="Daum C."/>
            <person name="Ezra D."/>
            <person name="Gonzalez J."/>
            <person name="Henrissat B."/>
            <person name="Kuo A."/>
            <person name="Liang C."/>
            <person name="Lipzen A."/>
            <person name="Lutzoni F."/>
            <person name="Magnuson J."/>
            <person name="Mondo S."/>
            <person name="Nolan M."/>
            <person name="Ohm R."/>
            <person name="Pangilinan J."/>
            <person name="Park H.-J."/>
            <person name="Ramirez L."/>
            <person name="Alfaro M."/>
            <person name="Sun H."/>
            <person name="Tritt A."/>
            <person name="Yoshinaga Y."/>
            <person name="Zwiers L.-H."/>
            <person name="Turgeon B."/>
            <person name="Goodwin S."/>
            <person name="Spatafora J."/>
            <person name="Crous P."/>
            <person name="Grigoriev I."/>
        </authorList>
    </citation>
    <scope>NUCLEOTIDE SEQUENCE</scope>
    <source>
        <strain evidence="3">HMLAC05119</strain>
    </source>
</reference>
<proteinExistence type="predicted"/>
<dbReference type="PANTHER" id="PTHR24006:SF925">
    <property type="entry name" value="UBIQUITINYL HYDROLASE 1"/>
    <property type="match status" value="1"/>
</dbReference>
<name>A0A6A5QNQ5_AMPQU</name>
<dbReference type="GO" id="GO:0016579">
    <property type="term" value="P:protein deubiquitination"/>
    <property type="evidence" value="ECO:0007669"/>
    <property type="project" value="InterPro"/>
</dbReference>
<organism evidence="3 4">
    <name type="scientific">Ampelomyces quisqualis</name>
    <name type="common">Powdery mildew agent</name>
    <dbReference type="NCBI Taxonomy" id="50730"/>
    <lineage>
        <taxon>Eukaryota</taxon>
        <taxon>Fungi</taxon>
        <taxon>Dikarya</taxon>
        <taxon>Ascomycota</taxon>
        <taxon>Pezizomycotina</taxon>
        <taxon>Dothideomycetes</taxon>
        <taxon>Pleosporomycetidae</taxon>
        <taxon>Pleosporales</taxon>
        <taxon>Pleosporineae</taxon>
        <taxon>Phaeosphaeriaceae</taxon>
        <taxon>Ampelomyces</taxon>
    </lineage>
</organism>